<dbReference type="PANTHER" id="PTHR43531:SF11">
    <property type="entry name" value="METHYL-ACCEPTING CHEMOTAXIS PROTEIN 3"/>
    <property type="match status" value="1"/>
</dbReference>
<keyword evidence="5" id="KW-1133">Transmembrane helix</keyword>
<evidence type="ECO:0000313" key="8">
    <source>
        <dbReference type="EMBL" id="NML95798.1"/>
    </source>
</evidence>
<dbReference type="InterPro" id="IPR003660">
    <property type="entry name" value="HAMP_dom"/>
</dbReference>
<evidence type="ECO:0000256" key="1">
    <source>
        <dbReference type="ARBA" id="ARBA00004370"/>
    </source>
</evidence>
<evidence type="ECO:0000259" key="6">
    <source>
        <dbReference type="PROSITE" id="PS50111"/>
    </source>
</evidence>
<accession>A0A7Y0GC55</accession>
<keyword evidence="5" id="KW-0472">Membrane</keyword>
<dbReference type="GO" id="GO:0016020">
    <property type="term" value="C:membrane"/>
    <property type="evidence" value="ECO:0007669"/>
    <property type="project" value="UniProtKB-SubCell"/>
</dbReference>
<dbReference type="PROSITE" id="PS50111">
    <property type="entry name" value="CHEMOTAXIS_TRANSDUC_2"/>
    <property type="match status" value="1"/>
</dbReference>
<comment type="caution">
    <text evidence="8">The sequence shown here is derived from an EMBL/GenBank/DDBJ whole genome shotgun (WGS) entry which is preliminary data.</text>
</comment>
<evidence type="ECO:0000256" key="3">
    <source>
        <dbReference type="ARBA" id="ARBA00029447"/>
    </source>
</evidence>
<dbReference type="InterPro" id="IPR051310">
    <property type="entry name" value="MCP_chemotaxis"/>
</dbReference>
<dbReference type="EMBL" id="JABBGM010000013">
    <property type="protein sequence ID" value="NML95798.1"/>
    <property type="molecule type" value="Genomic_DNA"/>
</dbReference>
<dbReference type="GO" id="GO:0004888">
    <property type="term" value="F:transmembrane signaling receptor activity"/>
    <property type="evidence" value="ECO:0007669"/>
    <property type="project" value="InterPro"/>
</dbReference>
<sequence length="705" mass="74057">MNDSNSLKTLAARLSTRAALAIAAMIVACSLLTAFLCERSAQVQATEAGQIAAAQAVADVRSQFEHPMGVVAAMRDALVAARRQGASDRAFHNGLLSATLRGNPELLATWTAWEPNAFDGRDAAFGGAQGHDTTGRFVPYWHREGTDIALEPLTDYDKSGAGDYYLLAHNSGRPVLLEPYEYKVGGRTVLMTSIALPVIEGGRGLGVVGIDLALDDLQKWMGAVKVPYGGRITVLSAGRLQAYTANAGQIGKPAPAAVPDMSEVDDPVLGKVLRVERPVRFAGFDQVWSVRVDLPVSGIMATARTIEIVLLVSALVMIAGLAWLVRRAAVTVVGKPLDALAEEMATLAQGHLEPLPRAPANALEIVRMHDAVDVFRANARAKMHVEQAQAAAIGALAGALERLAAGDLQARLEGQFDGAFANLQADFNAAMVKLEGAFSAVAQGAATVTNGSGEIRSASEDLSQRTERQASGLEEMAVAIGEIAARVEQTTQSARQTSDVVSAFRAEIDAGGAVIRRAIDAMGGIERGSDEIAQIITVIDGIAFQTNLLALNAGVEAARAGDAGKGFAVVASEVRALAQRSSDAARDIKQRITASADQVRTGVSLVGEMDQALERLVSRIGEISELADAIASAAVEQLNSVNEVNQTVRQMDSFTQQNAAMVEESTAASRHLAEQAGYLARLIGGFRTGQREGGRDSAVARALAA</sequence>
<organism evidence="8 9">
    <name type="scientific">Novosphingobium olei</name>
    <dbReference type="NCBI Taxonomy" id="2728851"/>
    <lineage>
        <taxon>Bacteria</taxon>
        <taxon>Pseudomonadati</taxon>
        <taxon>Pseudomonadota</taxon>
        <taxon>Alphaproteobacteria</taxon>
        <taxon>Sphingomonadales</taxon>
        <taxon>Sphingomonadaceae</taxon>
        <taxon>Novosphingobium</taxon>
    </lineage>
</organism>
<dbReference type="PANTHER" id="PTHR43531">
    <property type="entry name" value="PROTEIN ICFG"/>
    <property type="match status" value="1"/>
</dbReference>
<keyword evidence="5" id="KW-0812">Transmembrane</keyword>
<feature type="transmembrane region" description="Helical" evidence="5">
    <location>
        <begin position="308"/>
        <end position="325"/>
    </location>
</feature>
<dbReference type="SUPFAM" id="SSF58104">
    <property type="entry name" value="Methyl-accepting chemotaxis protein (MCP) signaling domain"/>
    <property type="match status" value="1"/>
</dbReference>
<dbReference type="Gene3D" id="1.10.287.950">
    <property type="entry name" value="Methyl-accepting chemotaxis protein"/>
    <property type="match status" value="1"/>
</dbReference>
<keyword evidence="2" id="KW-0145">Chemotaxis</keyword>
<keyword evidence="4" id="KW-0807">Transducer</keyword>
<dbReference type="SMART" id="SM00283">
    <property type="entry name" value="MA"/>
    <property type="match status" value="1"/>
</dbReference>
<protein>
    <submittedName>
        <fullName evidence="8">Methyl-accepting chemotaxis protein</fullName>
    </submittedName>
</protein>
<dbReference type="Gene3D" id="6.10.340.10">
    <property type="match status" value="1"/>
</dbReference>
<reference evidence="8 9" key="1">
    <citation type="submission" date="2020-04" db="EMBL/GenBank/DDBJ databases">
        <title>Novosphingobium sp. TW-4 isolated from soil.</title>
        <authorList>
            <person name="Dahal R.H."/>
            <person name="Chaudhary D.K."/>
        </authorList>
    </citation>
    <scope>NUCLEOTIDE SEQUENCE [LARGE SCALE GENOMIC DNA]</scope>
    <source>
        <strain evidence="8 9">TW-4</strain>
    </source>
</reference>
<name>A0A7Y0GC55_9SPHN</name>
<dbReference type="Pfam" id="PF22673">
    <property type="entry name" value="MCP-like_PDC_1"/>
    <property type="match status" value="1"/>
</dbReference>
<dbReference type="GO" id="GO:0007165">
    <property type="term" value="P:signal transduction"/>
    <property type="evidence" value="ECO:0007669"/>
    <property type="project" value="UniProtKB-KW"/>
</dbReference>
<evidence type="ECO:0000313" key="9">
    <source>
        <dbReference type="Proteomes" id="UP000583556"/>
    </source>
</evidence>
<gene>
    <name evidence="8" type="ORF">HHL27_19165</name>
</gene>
<dbReference type="CDD" id="cd11386">
    <property type="entry name" value="MCP_signal"/>
    <property type="match status" value="1"/>
</dbReference>
<dbReference type="CDD" id="cd12913">
    <property type="entry name" value="PDC1_MCP_like"/>
    <property type="match status" value="1"/>
</dbReference>
<proteinExistence type="inferred from homology"/>
<keyword evidence="9" id="KW-1185">Reference proteome</keyword>
<feature type="domain" description="HAMP" evidence="7">
    <location>
        <begin position="387"/>
        <end position="439"/>
    </location>
</feature>
<comment type="similarity">
    <text evidence="3">Belongs to the methyl-accepting chemotaxis (MCP) protein family.</text>
</comment>
<evidence type="ECO:0000256" key="2">
    <source>
        <dbReference type="ARBA" id="ARBA00022500"/>
    </source>
</evidence>
<dbReference type="PROSITE" id="PS50885">
    <property type="entry name" value="HAMP"/>
    <property type="match status" value="1"/>
</dbReference>
<dbReference type="InterPro" id="IPR004089">
    <property type="entry name" value="MCPsignal_dom"/>
</dbReference>
<evidence type="ECO:0000256" key="4">
    <source>
        <dbReference type="PROSITE-ProRule" id="PRU00284"/>
    </source>
</evidence>
<dbReference type="SMART" id="SM00304">
    <property type="entry name" value="HAMP"/>
    <property type="match status" value="2"/>
</dbReference>
<evidence type="ECO:0000256" key="5">
    <source>
        <dbReference type="SAM" id="Phobius"/>
    </source>
</evidence>
<dbReference type="InterPro" id="IPR004090">
    <property type="entry name" value="Chemotax_Me-accpt_rcpt"/>
</dbReference>
<dbReference type="Proteomes" id="UP000583556">
    <property type="component" value="Unassembled WGS sequence"/>
</dbReference>
<evidence type="ECO:0000259" key="7">
    <source>
        <dbReference type="PROSITE" id="PS50885"/>
    </source>
</evidence>
<dbReference type="GO" id="GO:0006935">
    <property type="term" value="P:chemotaxis"/>
    <property type="evidence" value="ECO:0007669"/>
    <property type="project" value="UniProtKB-KW"/>
</dbReference>
<comment type="subcellular location">
    <subcellularLocation>
        <location evidence="1">Membrane</location>
    </subcellularLocation>
</comment>
<dbReference type="Gene3D" id="3.30.450.20">
    <property type="entry name" value="PAS domain"/>
    <property type="match status" value="1"/>
</dbReference>
<dbReference type="AlphaFoldDB" id="A0A7Y0GC55"/>
<dbReference type="Pfam" id="PF00015">
    <property type="entry name" value="MCPsignal"/>
    <property type="match status" value="1"/>
</dbReference>
<dbReference type="PRINTS" id="PR00260">
    <property type="entry name" value="CHEMTRNSDUCR"/>
</dbReference>
<dbReference type="RefSeq" id="WP_169495006.1">
    <property type="nucleotide sequence ID" value="NZ_JABBGM010000013.1"/>
</dbReference>
<feature type="domain" description="Methyl-accepting transducer" evidence="6">
    <location>
        <begin position="444"/>
        <end position="673"/>
    </location>
</feature>
<dbReference type="FunFam" id="1.10.287.950:FF:000001">
    <property type="entry name" value="Methyl-accepting chemotaxis sensory transducer"/>
    <property type="match status" value="1"/>
</dbReference>